<comment type="subunit">
    <text evidence="11">Homodimer.</text>
</comment>
<dbReference type="EMBL" id="JBHSRD010000002">
    <property type="protein sequence ID" value="MFC6005804.1"/>
    <property type="molecule type" value="Genomic_DNA"/>
</dbReference>
<dbReference type="Gene3D" id="3.40.50.2020">
    <property type="match status" value="1"/>
</dbReference>
<dbReference type="EC" id="2.4.2.7" evidence="6 11"/>
<comment type="similarity">
    <text evidence="5 11">Belongs to the purine/pyrimidine phosphoribosyltransferase family.</text>
</comment>
<comment type="caution">
    <text evidence="13">The sequence shown here is derived from an EMBL/GenBank/DDBJ whole genome shotgun (WGS) entry which is preliminary data.</text>
</comment>
<sequence length="181" mass="18685">MSPASDAAPTAADLLARFVRDVPDFPSAGVMFKDIAPLLADGPAFGAVVGDLADRYRGTVDAVVGIEARGFMLAAPVAVTLGVGFVPVRKAGKLPGPVWAAEYALEYGTAEIEVQQDAFGAGRRVLVLDDVLATGGTAEATCELVERAGAEVVELAVLLELAFLSGRDKLPGRPVHALLTV</sequence>
<evidence type="ECO:0000256" key="7">
    <source>
        <dbReference type="ARBA" id="ARBA00022490"/>
    </source>
</evidence>
<keyword evidence="7 11" id="KW-0963">Cytoplasm</keyword>
<dbReference type="RefSeq" id="WP_345716680.1">
    <property type="nucleotide sequence ID" value="NZ_BAABFP010000005.1"/>
</dbReference>
<feature type="domain" description="Phosphoribosyltransferase" evidence="12">
    <location>
        <begin position="40"/>
        <end position="159"/>
    </location>
</feature>
<dbReference type="InterPro" id="IPR000836">
    <property type="entry name" value="PRTase_dom"/>
</dbReference>
<dbReference type="PANTHER" id="PTHR32315:SF3">
    <property type="entry name" value="ADENINE PHOSPHORIBOSYLTRANSFERASE"/>
    <property type="match status" value="1"/>
</dbReference>
<organism evidence="13 14">
    <name type="scientific">Angustibacter luteus</name>
    <dbReference type="NCBI Taxonomy" id="658456"/>
    <lineage>
        <taxon>Bacteria</taxon>
        <taxon>Bacillati</taxon>
        <taxon>Actinomycetota</taxon>
        <taxon>Actinomycetes</taxon>
        <taxon>Kineosporiales</taxon>
        <taxon>Kineosporiaceae</taxon>
    </lineage>
</organism>
<accession>A0ABW1J968</accession>
<keyword evidence="14" id="KW-1185">Reference proteome</keyword>
<dbReference type="NCBIfam" id="TIGR01090">
    <property type="entry name" value="apt"/>
    <property type="match status" value="1"/>
</dbReference>
<evidence type="ECO:0000313" key="14">
    <source>
        <dbReference type="Proteomes" id="UP001596189"/>
    </source>
</evidence>
<comment type="subcellular location">
    <subcellularLocation>
        <location evidence="3 11">Cytoplasm</location>
    </subcellularLocation>
</comment>
<evidence type="ECO:0000256" key="6">
    <source>
        <dbReference type="ARBA" id="ARBA00011893"/>
    </source>
</evidence>
<dbReference type="NCBIfam" id="NF002634">
    <property type="entry name" value="PRK02304.1-3"/>
    <property type="match status" value="1"/>
</dbReference>
<dbReference type="NCBIfam" id="NF002636">
    <property type="entry name" value="PRK02304.1-5"/>
    <property type="match status" value="1"/>
</dbReference>
<protein>
    <recommendedName>
        <fullName evidence="6 11">Adenine phosphoribosyltransferase</fullName>
        <shortName evidence="11">APRT</shortName>
        <ecNumber evidence="6 11">2.4.2.7</ecNumber>
    </recommendedName>
</protein>
<dbReference type="CDD" id="cd06223">
    <property type="entry name" value="PRTases_typeI"/>
    <property type="match status" value="1"/>
</dbReference>
<evidence type="ECO:0000256" key="5">
    <source>
        <dbReference type="ARBA" id="ARBA00008391"/>
    </source>
</evidence>
<dbReference type="GO" id="GO:0003999">
    <property type="term" value="F:adenine phosphoribosyltransferase activity"/>
    <property type="evidence" value="ECO:0007669"/>
    <property type="project" value="UniProtKB-EC"/>
</dbReference>
<dbReference type="HAMAP" id="MF_00004">
    <property type="entry name" value="Aden_phosphoribosyltr"/>
    <property type="match status" value="1"/>
</dbReference>
<keyword evidence="8 11" id="KW-0328">Glycosyltransferase</keyword>
<evidence type="ECO:0000256" key="3">
    <source>
        <dbReference type="ARBA" id="ARBA00004496"/>
    </source>
</evidence>
<proteinExistence type="inferred from homology"/>
<dbReference type="SUPFAM" id="SSF53271">
    <property type="entry name" value="PRTase-like"/>
    <property type="match status" value="1"/>
</dbReference>
<evidence type="ECO:0000259" key="12">
    <source>
        <dbReference type="Pfam" id="PF00156"/>
    </source>
</evidence>
<name>A0ABW1J968_9ACTN</name>
<evidence type="ECO:0000256" key="2">
    <source>
        <dbReference type="ARBA" id="ARBA00003968"/>
    </source>
</evidence>
<evidence type="ECO:0000256" key="9">
    <source>
        <dbReference type="ARBA" id="ARBA00022679"/>
    </source>
</evidence>
<keyword evidence="9 11" id="KW-0808">Transferase</keyword>
<dbReference type="InterPro" id="IPR050054">
    <property type="entry name" value="UPRTase/APRTase"/>
</dbReference>
<comment type="function">
    <text evidence="2 11">Catalyzes a salvage reaction resulting in the formation of AMP, that is energically less costly than de novo synthesis.</text>
</comment>
<evidence type="ECO:0000256" key="11">
    <source>
        <dbReference type="HAMAP-Rule" id="MF_00004"/>
    </source>
</evidence>
<dbReference type="Proteomes" id="UP001596189">
    <property type="component" value="Unassembled WGS sequence"/>
</dbReference>
<evidence type="ECO:0000256" key="1">
    <source>
        <dbReference type="ARBA" id="ARBA00000868"/>
    </source>
</evidence>
<dbReference type="InterPro" id="IPR029057">
    <property type="entry name" value="PRTase-like"/>
</dbReference>
<dbReference type="InterPro" id="IPR005764">
    <property type="entry name" value="Ade_phspho_trans"/>
</dbReference>
<evidence type="ECO:0000256" key="8">
    <source>
        <dbReference type="ARBA" id="ARBA00022676"/>
    </source>
</evidence>
<comment type="pathway">
    <text evidence="4 11">Purine metabolism; AMP biosynthesis via salvage pathway; AMP from adenine: step 1/1.</text>
</comment>
<keyword evidence="10 11" id="KW-0660">Purine salvage</keyword>
<evidence type="ECO:0000256" key="4">
    <source>
        <dbReference type="ARBA" id="ARBA00004659"/>
    </source>
</evidence>
<gene>
    <name evidence="11" type="primary">apt</name>
    <name evidence="13" type="ORF">ACFQDO_01570</name>
</gene>
<reference evidence="14" key="1">
    <citation type="journal article" date="2019" name="Int. J. Syst. Evol. Microbiol.">
        <title>The Global Catalogue of Microorganisms (GCM) 10K type strain sequencing project: providing services to taxonomists for standard genome sequencing and annotation.</title>
        <authorList>
            <consortium name="The Broad Institute Genomics Platform"/>
            <consortium name="The Broad Institute Genome Sequencing Center for Infectious Disease"/>
            <person name="Wu L."/>
            <person name="Ma J."/>
        </authorList>
    </citation>
    <scope>NUCLEOTIDE SEQUENCE [LARGE SCALE GENOMIC DNA]</scope>
    <source>
        <strain evidence="14">KACC 14249</strain>
    </source>
</reference>
<evidence type="ECO:0000313" key="13">
    <source>
        <dbReference type="EMBL" id="MFC6005804.1"/>
    </source>
</evidence>
<dbReference type="Pfam" id="PF00156">
    <property type="entry name" value="Pribosyltran"/>
    <property type="match status" value="1"/>
</dbReference>
<comment type="catalytic activity">
    <reaction evidence="1 11">
        <text>AMP + diphosphate = 5-phospho-alpha-D-ribose 1-diphosphate + adenine</text>
        <dbReference type="Rhea" id="RHEA:16609"/>
        <dbReference type="ChEBI" id="CHEBI:16708"/>
        <dbReference type="ChEBI" id="CHEBI:33019"/>
        <dbReference type="ChEBI" id="CHEBI:58017"/>
        <dbReference type="ChEBI" id="CHEBI:456215"/>
        <dbReference type="EC" id="2.4.2.7"/>
    </reaction>
</comment>
<evidence type="ECO:0000256" key="10">
    <source>
        <dbReference type="ARBA" id="ARBA00022726"/>
    </source>
</evidence>
<dbReference type="PANTHER" id="PTHR32315">
    <property type="entry name" value="ADENINE PHOSPHORIBOSYLTRANSFERASE"/>
    <property type="match status" value="1"/>
</dbReference>